<organism evidence="6 7">
    <name type="scientific">Zasmidium cellare</name>
    <name type="common">Wine cellar mold</name>
    <name type="synonym">Racodium cellare</name>
    <dbReference type="NCBI Taxonomy" id="395010"/>
    <lineage>
        <taxon>Eukaryota</taxon>
        <taxon>Fungi</taxon>
        <taxon>Dikarya</taxon>
        <taxon>Ascomycota</taxon>
        <taxon>Pezizomycotina</taxon>
        <taxon>Dothideomycetes</taxon>
        <taxon>Dothideomycetidae</taxon>
        <taxon>Mycosphaerellales</taxon>
        <taxon>Mycosphaerellaceae</taxon>
        <taxon>Zasmidium</taxon>
    </lineage>
</organism>
<evidence type="ECO:0000313" key="7">
    <source>
        <dbReference type="Proteomes" id="UP001305779"/>
    </source>
</evidence>
<protein>
    <recommendedName>
        <fullName evidence="8">O-methyltransferase</fullName>
    </recommendedName>
</protein>
<keyword evidence="2" id="KW-0808">Transferase</keyword>
<accession>A0ABR0E6C3</accession>
<dbReference type="Gene3D" id="3.40.50.150">
    <property type="entry name" value="Vaccinia Virus protein VP39"/>
    <property type="match status" value="1"/>
</dbReference>
<evidence type="ECO:0000256" key="2">
    <source>
        <dbReference type="ARBA" id="ARBA00022679"/>
    </source>
</evidence>
<dbReference type="PANTHER" id="PTHR43712">
    <property type="entry name" value="PUTATIVE (AFU_ORTHOLOGUE AFUA_4G14580)-RELATED"/>
    <property type="match status" value="1"/>
</dbReference>
<evidence type="ECO:0008006" key="8">
    <source>
        <dbReference type="Google" id="ProtNLM"/>
    </source>
</evidence>
<dbReference type="InterPro" id="IPR029063">
    <property type="entry name" value="SAM-dependent_MTases_sf"/>
</dbReference>
<feature type="domain" description="O-methyltransferase C-terminal" evidence="4">
    <location>
        <begin position="224"/>
        <end position="370"/>
    </location>
</feature>
<dbReference type="PANTHER" id="PTHR43712:SF1">
    <property type="entry name" value="HYPOTHETICAL O-METHYLTRANSFERASE (EUROFUNG)-RELATED"/>
    <property type="match status" value="1"/>
</dbReference>
<dbReference type="InterPro" id="IPR016461">
    <property type="entry name" value="COMT-like"/>
</dbReference>
<dbReference type="Gene3D" id="1.10.10.10">
    <property type="entry name" value="Winged helix-like DNA-binding domain superfamily/Winged helix DNA-binding domain"/>
    <property type="match status" value="1"/>
</dbReference>
<dbReference type="Proteomes" id="UP001305779">
    <property type="component" value="Unassembled WGS sequence"/>
</dbReference>
<keyword evidence="3" id="KW-0949">S-adenosyl-L-methionine</keyword>
<keyword evidence="1" id="KW-0489">Methyltransferase</keyword>
<dbReference type="InterPro" id="IPR036388">
    <property type="entry name" value="WH-like_DNA-bd_sf"/>
</dbReference>
<name>A0ABR0E6C3_ZASCE</name>
<dbReference type="EMBL" id="JAXOVC010000009">
    <property type="protein sequence ID" value="KAK4496984.1"/>
    <property type="molecule type" value="Genomic_DNA"/>
</dbReference>
<evidence type="ECO:0000256" key="1">
    <source>
        <dbReference type="ARBA" id="ARBA00022603"/>
    </source>
</evidence>
<dbReference type="InterPro" id="IPR001077">
    <property type="entry name" value="COMT_C"/>
</dbReference>
<sequence>MADSILALAADPPQDPIERRALYEAAKKLMFSVESNHDVQHRIDYGGFPLYIANIAIDLGVFKALAKAAGKPWSITDLAQHLECEELLLSRVLRGLVAYGLACSHPDGTYSSNATTVLFAQPGRESGVLHNVLTVLPSMQCLPDYIRDHEYKCPTSGHDTAFQPAFNTSEDLFTYLGSHPRDLSAAIGQMAAQRADQASWIQSDAVFPTEVFELSEKDIADARALMVDVGGGSGHQSIALRMAHPEISGPIILQDLPHTIGLVDKERMGELGIQCMAHDFNTPQPVRGAKVYYLRNILHDWPDDVSLNILKQLRAAVADDSILVVDEIVVTEDKIRWQQVNYDFIMMSVCGALERTEKQWADLMAAAGFQLQEVRMYDGDKGDSLVIGTPA</sequence>
<dbReference type="PIRSF" id="PIRSF005739">
    <property type="entry name" value="O-mtase"/>
    <property type="match status" value="1"/>
</dbReference>
<proteinExistence type="predicted"/>
<dbReference type="SUPFAM" id="SSF46785">
    <property type="entry name" value="Winged helix' DNA-binding domain"/>
    <property type="match status" value="1"/>
</dbReference>
<comment type="caution">
    <text evidence="6">The sequence shown here is derived from an EMBL/GenBank/DDBJ whole genome shotgun (WGS) entry which is preliminary data.</text>
</comment>
<dbReference type="InterPro" id="IPR012967">
    <property type="entry name" value="COMT_dimerisation"/>
</dbReference>
<dbReference type="Pfam" id="PF00891">
    <property type="entry name" value="Methyltransf_2"/>
    <property type="match status" value="1"/>
</dbReference>
<evidence type="ECO:0000313" key="6">
    <source>
        <dbReference type="EMBL" id="KAK4496984.1"/>
    </source>
</evidence>
<reference evidence="6 7" key="1">
    <citation type="journal article" date="2023" name="G3 (Bethesda)">
        <title>A chromosome-level genome assembly of Zasmidium syzygii isolated from banana leaves.</title>
        <authorList>
            <person name="van Westerhoven A.C."/>
            <person name="Mehrabi R."/>
            <person name="Talebi R."/>
            <person name="Steentjes M.B.F."/>
            <person name="Corcolon B."/>
            <person name="Chong P.A."/>
            <person name="Kema G.H.J."/>
            <person name="Seidl M.F."/>
        </authorList>
    </citation>
    <scope>NUCLEOTIDE SEQUENCE [LARGE SCALE GENOMIC DNA]</scope>
    <source>
        <strain evidence="6 7">P124</strain>
    </source>
</reference>
<dbReference type="Pfam" id="PF08100">
    <property type="entry name" value="Dimerisation"/>
    <property type="match status" value="1"/>
</dbReference>
<feature type="domain" description="O-methyltransferase dimerisation" evidence="5">
    <location>
        <begin position="55"/>
        <end position="120"/>
    </location>
</feature>
<dbReference type="SUPFAM" id="SSF53335">
    <property type="entry name" value="S-adenosyl-L-methionine-dependent methyltransferases"/>
    <property type="match status" value="1"/>
</dbReference>
<keyword evidence="7" id="KW-1185">Reference proteome</keyword>
<evidence type="ECO:0000256" key="3">
    <source>
        <dbReference type="ARBA" id="ARBA00022691"/>
    </source>
</evidence>
<gene>
    <name evidence="6" type="ORF">PRZ48_011433</name>
</gene>
<evidence type="ECO:0000259" key="5">
    <source>
        <dbReference type="Pfam" id="PF08100"/>
    </source>
</evidence>
<dbReference type="InterPro" id="IPR036390">
    <property type="entry name" value="WH_DNA-bd_sf"/>
</dbReference>
<evidence type="ECO:0000259" key="4">
    <source>
        <dbReference type="Pfam" id="PF00891"/>
    </source>
</evidence>
<dbReference type="PROSITE" id="PS51683">
    <property type="entry name" value="SAM_OMT_II"/>
    <property type="match status" value="1"/>
</dbReference>